<dbReference type="PRINTS" id="PR00899">
    <property type="entry name" value="GPCRSTE3"/>
</dbReference>
<evidence type="ECO:0000256" key="9">
    <source>
        <dbReference type="ARBA" id="ARBA00023224"/>
    </source>
</evidence>
<feature type="transmembrane region" description="Helical" evidence="10">
    <location>
        <begin position="32"/>
        <end position="51"/>
    </location>
</feature>
<dbReference type="Pfam" id="PF02076">
    <property type="entry name" value="STE3"/>
    <property type="match status" value="1"/>
</dbReference>
<keyword evidence="3" id="KW-0589">Pheromone response</keyword>
<comment type="subcellular location">
    <subcellularLocation>
        <location evidence="1">Membrane</location>
        <topology evidence="1">Multi-pass membrane protein</topology>
    </subcellularLocation>
</comment>
<keyword evidence="8" id="KW-0675">Receptor</keyword>
<feature type="transmembrane region" description="Helical" evidence="10">
    <location>
        <begin position="105"/>
        <end position="130"/>
    </location>
</feature>
<evidence type="ECO:0008006" key="13">
    <source>
        <dbReference type="Google" id="ProtNLM"/>
    </source>
</evidence>
<keyword evidence="5 10" id="KW-1133">Transmembrane helix</keyword>
<evidence type="ECO:0000256" key="3">
    <source>
        <dbReference type="ARBA" id="ARBA00022507"/>
    </source>
</evidence>
<feature type="transmembrane region" description="Helical" evidence="10">
    <location>
        <begin position="71"/>
        <end position="93"/>
    </location>
</feature>
<dbReference type="GO" id="GO:0000750">
    <property type="term" value="P:pheromone-dependent signal transduction involved in conjugation with cellular fusion"/>
    <property type="evidence" value="ECO:0007669"/>
    <property type="project" value="TreeGrafter"/>
</dbReference>
<gene>
    <name evidence="11" type="ORF">SCHPADRAFT_937868</name>
</gene>
<evidence type="ECO:0000256" key="7">
    <source>
        <dbReference type="ARBA" id="ARBA00023136"/>
    </source>
</evidence>
<feature type="transmembrane region" description="Helical" evidence="10">
    <location>
        <begin position="208"/>
        <end position="229"/>
    </location>
</feature>
<feature type="transmembrane region" description="Helical" evidence="10">
    <location>
        <begin position="271"/>
        <end position="289"/>
    </location>
</feature>
<dbReference type="OrthoDB" id="2874149at2759"/>
<dbReference type="Proteomes" id="UP000053477">
    <property type="component" value="Unassembled WGS sequence"/>
</dbReference>
<name>A0A0H2SHK0_9AGAM</name>
<reference evidence="11 12" key="1">
    <citation type="submission" date="2015-04" db="EMBL/GenBank/DDBJ databases">
        <title>Complete genome sequence of Schizopora paradoxa KUC8140, a cosmopolitan wood degrader in East Asia.</title>
        <authorList>
            <consortium name="DOE Joint Genome Institute"/>
            <person name="Min B."/>
            <person name="Park H."/>
            <person name="Jang Y."/>
            <person name="Kim J.-J."/>
            <person name="Kim K.H."/>
            <person name="Pangilinan J."/>
            <person name="Lipzen A."/>
            <person name="Riley R."/>
            <person name="Grigoriev I.V."/>
            <person name="Spatafora J.W."/>
            <person name="Choi I.-G."/>
        </authorList>
    </citation>
    <scope>NUCLEOTIDE SEQUENCE [LARGE SCALE GENOMIC DNA]</scope>
    <source>
        <strain evidence="11 12">KUC8140</strain>
    </source>
</reference>
<evidence type="ECO:0000256" key="6">
    <source>
        <dbReference type="ARBA" id="ARBA00023040"/>
    </source>
</evidence>
<dbReference type="GO" id="GO:0005886">
    <property type="term" value="C:plasma membrane"/>
    <property type="evidence" value="ECO:0007669"/>
    <property type="project" value="TreeGrafter"/>
</dbReference>
<accession>A0A0H2SHK0</accession>
<keyword evidence="7 10" id="KW-0472">Membrane</keyword>
<keyword evidence="6" id="KW-0297">G-protein coupled receptor</keyword>
<dbReference type="PANTHER" id="PTHR28097">
    <property type="entry name" value="PHEROMONE A FACTOR RECEPTOR"/>
    <property type="match status" value="1"/>
</dbReference>
<feature type="transmembrane region" description="Helical" evidence="10">
    <location>
        <begin position="6"/>
        <end position="25"/>
    </location>
</feature>
<dbReference type="AlphaFoldDB" id="A0A0H2SHK0"/>
<evidence type="ECO:0000256" key="2">
    <source>
        <dbReference type="ARBA" id="ARBA00011085"/>
    </source>
</evidence>
<evidence type="ECO:0000313" key="11">
    <source>
        <dbReference type="EMBL" id="KLO16521.1"/>
    </source>
</evidence>
<dbReference type="InterPro" id="IPR001499">
    <property type="entry name" value="GPCR_STE3"/>
</dbReference>
<evidence type="ECO:0000256" key="5">
    <source>
        <dbReference type="ARBA" id="ARBA00022989"/>
    </source>
</evidence>
<evidence type="ECO:0000256" key="8">
    <source>
        <dbReference type="ARBA" id="ARBA00023170"/>
    </source>
</evidence>
<protein>
    <recommendedName>
        <fullName evidence="13">STE3-domain-containing protein</fullName>
    </recommendedName>
</protein>
<organism evidence="11 12">
    <name type="scientific">Schizopora paradoxa</name>
    <dbReference type="NCBI Taxonomy" id="27342"/>
    <lineage>
        <taxon>Eukaryota</taxon>
        <taxon>Fungi</taxon>
        <taxon>Dikarya</taxon>
        <taxon>Basidiomycota</taxon>
        <taxon>Agaricomycotina</taxon>
        <taxon>Agaricomycetes</taxon>
        <taxon>Hymenochaetales</taxon>
        <taxon>Schizoporaceae</taxon>
        <taxon>Schizopora</taxon>
    </lineage>
</organism>
<evidence type="ECO:0000313" key="12">
    <source>
        <dbReference type="Proteomes" id="UP000053477"/>
    </source>
</evidence>
<sequence>MALAINILGSVLGIFLSLAPLPWYGKVHNLPNIILAFWLFFMNIFLFANAITWGGNTNIHSLEYCDLATKLLIGFLFALPTSSLLTSIQHYVISNICELDMGKRIYNWKLIEGLTSAAVPLIFMLLHLVVQDHRFDIIEGYGCMPSVFPSYAAIFLIWIPLMLLGGAALVVNLIIFKHMLHCPSHFTLEAHLHWKESQYSTKHIVREFAMTTIHAALSLTLAITAMAFYGHDGVHPFPSLAVVHENSHTVFTFTSEALEHGLPNGLGSPVFVWWLVPVATFVFAATNLGDAERAACVRFYYWLAYAPPKRKWETIRNSVPFFAPPPPRDFDDYDMKYVEESEMRRRAKRAELQKLESQIRGQARMRSSRLAEIKESKAKKGKKSRISQQHIDAELTNFPSGYSAWKRNTLERVRERDPTLQRTQQLRRKREQQLRMQEMAGQKADERMNASINLNKPLPTTYPPGFEYGDDYKVTRLELDVDSKLRPLPTAYVRK</sequence>
<evidence type="ECO:0000256" key="1">
    <source>
        <dbReference type="ARBA" id="ARBA00004141"/>
    </source>
</evidence>
<dbReference type="GO" id="GO:0004932">
    <property type="term" value="F:mating-type factor pheromone receptor activity"/>
    <property type="evidence" value="ECO:0007669"/>
    <property type="project" value="InterPro"/>
</dbReference>
<comment type="similarity">
    <text evidence="2">Belongs to the G-protein coupled receptor 4 family.</text>
</comment>
<evidence type="ECO:0000256" key="10">
    <source>
        <dbReference type="SAM" id="Phobius"/>
    </source>
</evidence>
<dbReference type="EMBL" id="KQ085915">
    <property type="protein sequence ID" value="KLO16521.1"/>
    <property type="molecule type" value="Genomic_DNA"/>
</dbReference>
<evidence type="ECO:0000256" key="4">
    <source>
        <dbReference type="ARBA" id="ARBA00022692"/>
    </source>
</evidence>
<dbReference type="InParanoid" id="A0A0H2SHK0"/>
<keyword evidence="4 10" id="KW-0812">Transmembrane</keyword>
<dbReference type="PANTHER" id="PTHR28097:SF1">
    <property type="entry name" value="PHEROMONE A FACTOR RECEPTOR"/>
    <property type="match status" value="1"/>
</dbReference>
<keyword evidence="12" id="KW-1185">Reference proteome</keyword>
<feature type="transmembrane region" description="Helical" evidence="10">
    <location>
        <begin position="150"/>
        <end position="176"/>
    </location>
</feature>
<keyword evidence="9" id="KW-0807">Transducer</keyword>
<proteinExistence type="inferred from homology"/>